<dbReference type="InterPro" id="IPR029063">
    <property type="entry name" value="SAM-dependent_MTases_sf"/>
</dbReference>
<dbReference type="EMBL" id="CP032549">
    <property type="protein sequence ID" value="QIV87716.1"/>
    <property type="molecule type" value="Genomic_DNA"/>
</dbReference>
<dbReference type="RefSeq" id="WP_172512309.1">
    <property type="nucleotide sequence ID" value="NZ_CP032549.1"/>
</dbReference>
<dbReference type="Proteomes" id="UP000502331">
    <property type="component" value="Chromosome"/>
</dbReference>
<evidence type="ECO:0000313" key="6">
    <source>
        <dbReference type="EMBL" id="QIV87716.1"/>
    </source>
</evidence>
<feature type="domain" description="DNA methylase N-4/N-6" evidence="5">
    <location>
        <begin position="121"/>
        <end position="453"/>
    </location>
</feature>
<evidence type="ECO:0000256" key="3">
    <source>
        <dbReference type="ARBA" id="ARBA00022679"/>
    </source>
</evidence>
<dbReference type="AlphaFoldDB" id="A0A6H0SKR0"/>
<dbReference type="Gene3D" id="3.40.50.150">
    <property type="entry name" value="Vaccinia Virus protein VP39"/>
    <property type="match status" value="1"/>
</dbReference>
<evidence type="ECO:0000256" key="2">
    <source>
        <dbReference type="ARBA" id="ARBA00022603"/>
    </source>
</evidence>
<name>A0A6H0SKR0_9MICC</name>
<organism evidence="6 7">
    <name type="scientific">Glutamicibacter mishrai</name>
    <dbReference type="NCBI Taxonomy" id="1775880"/>
    <lineage>
        <taxon>Bacteria</taxon>
        <taxon>Bacillati</taxon>
        <taxon>Actinomycetota</taxon>
        <taxon>Actinomycetes</taxon>
        <taxon>Micrococcales</taxon>
        <taxon>Micrococcaceae</taxon>
        <taxon>Glutamicibacter</taxon>
    </lineage>
</organism>
<dbReference type="PRINTS" id="PR00506">
    <property type="entry name" value="D21N6MTFRASE"/>
</dbReference>
<keyword evidence="7" id="KW-1185">Reference proteome</keyword>
<keyword evidence="4" id="KW-0949">S-adenosyl-L-methionine</keyword>
<dbReference type="Pfam" id="PF01555">
    <property type="entry name" value="N6_N4_Mtase"/>
    <property type="match status" value="1"/>
</dbReference>
<proteinExistence type="inferred from homology"/>
<dbReference type="InterPro" id="IPR002941">
    <property type="entry name" value="DNA_methylase_N4/N6"/>
</dbReference>
<evidence type="ECO:0000313" key="7">
    <source>
        <dbReference type="Proteomes" id="UP000502331"/>
    </source>
</evidence>
<dbReference type="GO" id="GO:0008170">
    <property type="term" value="F:N-methyltransferase activity"/>
    <property type="evidence" value="ECO:0007669"/>
    <property type="project" value="InterPro"/>
</dbReference>
<dbReference type="InterPro" id="IPR002052">
    <property type="entry name" value="DNA_methylase_N6_adenine_CS"/>
</dbReference>
<keyword evidence="3 6" id="KW-0808">Transferase</keyword>
<gene>
    <name evidence="6" type="ORF">D3791_11715</name>
</gene>
<dbReference type="PIRSF" id="PIRSF015855">
    <property type="entry name" value="TypeIII_Mtase_mKpnI"/>
    <property type="match status" value="1"/>
</dbReference>
<dbReference type="REBASE" id="392128">
    <property type="entry name" value="M2.GmiS552ORF11710P"/>
</dbReference>
<dbReference type="GO" id="GO:0003677">
    <property type="term" value="F:DNA binding"/>
    <property type="evidence" value="ECO:0007669"/>
    <property type="project" value="InterPro"/>
</dbReference>
<protein>
    <submittedName>
        <fullName evidence="6">Site-specific DNA-methyltransferase</fullName>
    </submittedName>
</protein>
<dbReference type="InterPro" id="IPR002295">
    <property type="entry name" value="N4/N6-MTase_EcoPI_Mod-like"/>
</dbReference>
<evidence type="ECO:0000256" key="4">
    <source>
        <dbReference type="ARBA" id="ARBA00022691"/>
    </source>
</evidence>
<evidence type="ECO:0000259" key="5">
    <source>
        <dbReference type="Pfam" id="PF01555"/>
    </source>
</evidence>
<keyword evidence="2 6" id="KW-0489">Methyltransferase</keyword>
<dbReference type="GO" id="GO:0032259">
    <property type="term" value="P:methylation"/>
    <property type="evidence" value="ECO:0007669"/>
    <property type="project" value="UniProtKB-KW"/>
</dbReference>
<evidence type="ECO:0000256" key="1">
    <source>
        <dbReference type="ARBA" id="ARBA00006594"/>
    </source>
</evidence>
<reference evidence="6 7" key="1">
    <citation type="submission" date="2018-09" db="EMBL/GenBank/DDBJ databases">
        <title>Glutamicibacter mishrai S5-52T (LMG 29155T = KCTC 39846T).</title>
        <authorList>
            <person name="Das S.K."/>
        </authorList>
    </citation>
    <scope>NUCLEOTIDE SEQUENCE [LARGE SCALE GENOMIC DNA]</scope>
    <source>
        <strain evidence="6 7">S5-52</strain>
    </source>
</reference>
<sequence>MEKRTLHSPDLTVRNIERIAELFPNVMTEAHDAGGNVVPSIDFDLLRQELSDHIVEGPQERYQLDWPGKRSAAFAANTPIAKTLRPVRDESVDFDTTENLFIEGDNLDALKLLQESYLGKVKLIYIDPPYNTGNDFVYADDFAESTAEYLAKSQQISEAGERLVANSESNGRFHSDWLSMMYSRLKLARNLLTEDGLMFISIDDSEAATLASIAGEIFGDENVIADIAWEKRYTRSNNANAFYSVKDTILLCRRSSRAARVKEVRGTQNSDIYANPDGDKRGLWTSSSYVNPATRSARPNLSYSIVRPIDGVVVEHPTHAWKHGQAEHERHVREGRLWWGKDGKAQYPRLKVFLSELGEGMVPIDLWSHEVAGTTDSGGAEVKALFDGAAVFDFPKPTSLIKKILGIFVPPWAEWSKDFIVLDFFAGSSSTAHAVLEQNAKDGGERRFVMVQLAEELSPKSTAALQGYANIAQVSRERIRRSGQKILGSLEQDSANLDVGFRTLRVDSTSQADVLRSADESQQDLLASLESSIKPDRTGEDLLFQVILDWGLELTLPIVREEIDGRGVFAVDDGALLACFAESMTPAVVRALAEREPLRAVFRDDAFESDAARINAEQIFKEISPTTEVRTI</sequence>
<dbReference type="SUPFAM" id="SSF53335">
    <property type="entry name" value="S-adenosyl-L-methionine-dependent methyltransferases"/>
    <property type="match status" value="1"/>
</dbReference>
<accession>A0A6H0SKR0</accession>
<dbReference type="PROSITE" id="PS00092">
    <property type="entry name" value="N6_MTASE"/>
    <property type="match status" value="1"/>
</dbReference>
<comment type="similarity">
    <text evidence="1">Belongs to the N(4)/N(6)-methyltransferase family.</text>
</comment>